<dbReference type="EMBL" id="CP073041">
    <property type="protein sequence ID" value="UXE64211.1"/>
    <property type="molecule type" value="Genomic_DNA"/>
</dbReference>
<dbReference type="Proteomes" id="UP001065613">
    <property type="component" value="Chromosome"/>
</dbReference>
<dbReference type="Pfam" id="PF11237">
    <property type="entry name" value="DUF3038"/>
    <property type="match status" value="1"/>
</dbReference>
<evidence type="ECO:0000313" key="1">
    <source>
        <dbReference type="EMBL" id="UXE64211.1"/>
    </source>
</evidence>
<name>A0A977PYK8_9CYAN</name>
<dbReference type="AlphaFoldDB" id="A0A977PYK8"/>
<accession>A0A977PYK8</accession>
<organism evidence="1">
    <name type="scientific">Woronichinia naegeliana WA131</name>
    <dbReference type="NCBI Taxonomy" id="2824559"/>
    <lineage>
        <taxon>Bacteria</taxon>
        <taxon>Bacillati</taxon>
        <taxon>Cyanobacteriota</taxon>
        <taxon>Cyanophyceae</taxon>
        <taxon>Synechococcales</taxon>
        <taxon>Coelosphaeriaceae</taxon>
        <taxon>Woronichinia</taxon>
    </lineage>
</organism>
<reference evidence="1" key="1">
    <citation type="submission" date="2021-04" db="EMBL/GenBank/DDBJ databases">
        <title>Genome sequence of Woronichinia naegeliana from Washington state freshwater lake bloom.</title>
        <authorList>
            <person name="Dreher T.W."/>
        </authorList>
    </citation>
    <scope>NUCLEOTIDE SEQUENCE</scope>
    <source>
        <strain evidence="1">WA131</strain>
    </source>
</reference>
<protein>
    <submittedName>
        <fullName evidence="1">DUF3038 domain-containing protein</fullName>
    </submittedName>
</protein>
<sequence>MSSALALMSDSSISIDNHPVILKTLPDFPVSGQRCAAQIQQQIDLLLLAIEALELGASEQMLETIEQLELQAIIRNRLDLWRLRSTNPWRRSYNRHSLTLVQAKALVIIANYRAKQSTVTIRQLLLAEQQMREKQLPVGTHFLLSEYLDQFRSHFTSRMNPCRAKVSVYLASEEDLNDFALSLLKQLLFITGTTGIQRFWVSLFDGEVA</sequence>
<dbReference type="InterPro" id="IPR021399">
    <property type="entry name" value="DUF3038"/>
</dbReference>
<gene>
    <name evidence="1" type="ORF">KA717_17960</name>
</gene>
<dbReference type="KEGG" id="wna:KA717_17960"/>
<proteinExistence type="predicted"/>